<gene>
    <name evidence="1" type="ORF">SCALOS_LOCUS4168</name>
</gene>
<name>A0ACA9LGY8_9GLOM</name>
<accession>A0ACA9LGY8</accession>
<evidence type="ECO:0000313" key="2">
    <source>
        <dbReference type="Proteomes" id="UP000789860"/>
    </source>
</evidence>
<reference evidence="1" key="1">
    <citation type="submission" date="2021-06" db="EMBL/GenBank/DDBJ databases">
        <authorList>
            <person name="Kallberg Y."/>
            <person name="Tangrot J."/>
            <person name="Rosling A."/>
        </authorList>
    </citation>
    <scope>NUCLEOTIDE SEQUENCE</scope>
    <source>
        <strain evidence="1">AU212A</strain>
    </source>
</reference>
<evidence type="ECO:0000313" key="1">
    <source>
        <dbReference type="EMBL" id="CAG8523612.1"/>
    </source>
</evidence>
<dbReference type="EMBL" id="CAJVPM010005411">
    <property type="protein sequence ID" value="CAG8523612.1"/>
    <property type="molecule type" value="Genomic_DNA"/>
</dbReference>
<comment type="caution">
    <text evidence="1">The sequence shown here is derived from an EMBL/GenBank/DDBJ whole genome shotgun (WGS) entry which is preliminary data.</text>
</comment>
<feature type="non-terminal residue" evidence="1">
    <location>
        <position position="1"/>
    </location>
</feature>
<dbReference type="Proteomes" id="UP000789860">
    <property type="component" value="Unassembled WGS sequence"/>
</dbReference>
<sequence>IRYNNSPGDIHEIIREIAVLLLYTDCFEKNSLHLSKEELDNTEPLDQLIERIQQIPNAYTQLNPLVELPFYNNQIDTSDLLFNTSLLTTLYPPPLNNPLLFINQTMATTTDDIMNYLKANTSESLLLKVEPFTGDDELFYNLWINSETTPAFYLMQILEKKIYTIDDSKFNINKELTKEQQEQASQFLTNNIDIFLENILEKRTI</sequence>
<organism evidence="1 2">
    <name type="scientific">Scutellospora calospora</name>
    <dbReference type="NCBI Taxonomy" id="85575"/>
    <lineage>
        <taxon>Eukaryota</taxon>
        <taxon>Fungi</taxon>
        <taxon>Fungi incertae sedis</taxon>
        <taxon>Mucoromycota</taxon>
        <taxon>Glomeromycotina</taxon>
        <taxon>Glomeromycetes</taxon>
        <taxon>Diversisporales</taxon>
        <taxon>Gigasporaceae</taxon>
        <taxon>Scutellospora</taxon>
    </lineage>
</organism>
<protein>
    <submittedName>
        <fullName evidence="1">4059_t:CDS:1</fullName>
    </submittedName>
</protein>
<keyword evidence="2" id="KW-1185">Reference proteome</keyword>
<proteinExistence type="predicted"/>